<dbReference type="Proteomes" id="UP000075391">
    <property type="component" value="Unassembled WGS sequence"/>
</dbReference>
<feature type="chain" id="PRO_5007573129" description="DUF5020 domain-containing protein" evidence="1">
    <location>
        <begin position="23"/>
        <end position="245"/>
    </location>
</feature>
<evidence type="ECO:0000313" key="3">
    <source>
        <dbReference type="Proteomes" id="UP000075391"/>
    </source>
</evidence>
<gene>
    <name evidence="2" type="ORF">AZI85_03920</name>
</gene>
<dbReference type="GO" id="GO:0009279">
    <property type="term" value="C:cell outer membrane"/>
    <property type="evidence" value="ECO:0007669"/>
    <property type="project" value="InterPro"/>
</dbReference>
<dbReference type="InterPro" id="IPR036777">
    <property type="entry name" value="Channel_Tsx-like_sf"/>
</dbReference>
<accession>A0A150WKY9</accession>
<keyword evidence="1" id="KW-0732">Signal</keyword>
<dbReference type="Pfam" id="PF16412">
    <property type="entry name" value="DUF5020"/>
    <property type="match status" value="1"/>
</dbReference>
<dbReference type="RefSeq" id="WP_063243542.1">
    <property type="nucleotide sequence ID" value="NZ_LUKF01000012.1"/>
</dbReference>
<feature type="signal peptide" evidence="1">
    <location>
        <begin position="1"/>
        <end position="22"/>
    </location>
</feature>
<name>A0A150WKY9_BDEBC</name>
<dbReference type="AlphaFoldDB" id="A0A150WKY9"/>
<proteinExistence type="predicted"/>
<dbReference type="OrthoDB" id="5290317at2"/>
<dbReference type="EMBL" id="LUKF01000012">
    <property type="protein sequence ID" value="KYG64566.1"/>
    <property type="molecule type" value="Genomic_DNA"/>
</dbReference>
<dbReference type="Gene3D" id="2.40.230.20">
    <property type="entry name" value="Nucleoside-specific channel-forming protein, Tsx-like"/>
    <property type="match status" value="1"/>
</dbReference>
<sequence length="245" mass="27631">MKKWGFVFASAVLILTTQNSVAADWQETNIQFLHGDSYKTPTGKEISQSVITLEHASSWAYGSNFFFIDISNPDTEDETSFYGEISPGFSLKKMGLLELSEESGPSDVLLQLNYEFPQGPAKRAALAGVNFVWKNLGFDFLSTQFLFRDTLGLDGHTGQLTLAWLKRFGSEAWPLEFSGFIDWAGAEATSHENIHTQPNLLLDFSRKTARKVPLKLGIEWKYWKNKYGIEGLEESVPQAKLVWIF</sequence>
<reference evidence="2 3" key="1">
    <citation type="submission" date="2016-03" db="EMBL/GenBank/DDBJ databases">
        <authorList>
            <person name="Ploux O."/>
        </authorList>
    </citation>
    <scope>NUCLEOTIDE SEQUENCE [LARGE SCALE GENOMIC DNA]</scope>
    <source>
        <strain evidence="2 3">BER2</strain>
    </source>
</reference>
<protein>
    <recommendedName>
        <fullName evidence="4">DUF5020 domain-containing protein</fullName>
    </recommendedName>
</protein>
<organism evidence="2 3">
    <name type="scientific">Bdellovibrio bacteriovorus</name>
    <dbReference type="NCBI Taxonomy" id="959"/>
    <lineage>
        <taxon>Bacteria</taxon>
        <taxon>Pseudomonadati</taxon>
        <taxon>Bdellovibrionota</taxon>
        <taxon>Bdellovibrionia</taxon>
        <taxon>Bdellovibrionales</taxon>
        <taxon>Pseudobdellovibrionaceae</taxon>
        <taxon>Bdellovibrio</taxon>
    </lineage>
</organism>
<evidence type="ECO:0000313" key="2">
    <source>
        <dbReference type="EMBL" id="KYG64566.1"/>
    </source>
</evidence>
<dbReference type="SUPFAM" id="SSF111364">
    <property type="entry name" value="Tsx-like channel"/>
    <property type="match status" value="1"/>
</dbReference>
<evidence type="ECO:0008006" key="4">
    <source>
        <dbReference type="Google" id="ProtNLM"/>
    </source>
</evidence>
<evidence type="ECO:0000256" key="1">
    <source>
        <dbReference type="SAM" id="SignalP"/>
    </source>
</evidence>
<comment type="caution">
    <text evidence="2">The sequence shown here is derived from an EMBL/GenBank/DDBJ whole genome shotgun (WGS) entry which is preliminary data.</text>
</comment>